<evidence type="ECO:0000313" key="3">
    <source>
        <dbReference type="Proteomes" id="UP001446871"/>
    </source>
</evidence>
<feature type="compositionally biased region" description="Acidic residues" evidence="1">
    <location>
        <begin position="208"/>
        <end position="219"/>
    </location>
</feature>
<keyword evidence="3" id="KW-1185">Reference proteome</keyword>
<gene>
    <name evidence="2" type="ORF">PG996_006929</name>
</gene>
<dbReference type="Proteomes" id="UP001446871">
    <property type="component" value="Unassembled WGS sequence"/>
</dbReference>
<evidence type="ECO:0008006" key="4">
    <source>
        <dbReference type="Google" id="ProtNLM"/>
    </source>
</evidence>
<evidence type="ECO:0000256" key="1">
    <source>
        <dbReference type="SAM" id="MobiDB-lite"/>
    </source>
</evidence>
<name>A0ABR1V9E2_9PEZI</name>
<feature type="compositionally biased region" description="Basic and acidic residues" evidence="1">
    <location>
        <begin position="220"/>
        <end position="231"/>
    </location>
</feature>
<feature type="region of interest" description="Disordered" evidence="1">
    <location>
        <begin position="208"/>
        <end position="236"/>
    </location>
</feature>
<reference evidence="2 3" key="1">
    <citation type="submission" date="2023-01" db="EMBL/GenBank/DDBJ databases">
        <title>Analysis of 21 Apiospora genomes using comparative genomics revels a genus with tremendous synthesis potential of carbohydrate active enzymes and secondary metabolites.</title>
        <authorList>
            <person name="Sorensen T."/>
        </authorList>
    </citation>
    <scope>NUCLEOTIDE SEQUENCE [LARGE SCALE GENOMIC DNA]</scope>
    <source>
        <strain evidence="2 3">CBS 83171</strain>
    </source>
</reference>
<evidence type="ECO:0000313" key="2">
    <source>
        <dbReference type="EMBL" id="KAK8067817.1"/>
    </source>
</evidence>
<comment type="caution">
    <text evidence="2">The sequence shown here is derived from an EMBL/GenBank/DDBJ whole genome shotgun (WGS) entry which is preliminary data.</text>
</comment>
<protein>
    <recommendedName>
        <fullName evidence="4">F-box domain-containing protein</fullName>
    </recommendedName>
</protein>
<accession>A0ABR1V9E2</accession>
<organism evidence="2 3">
    <name type="scientific">Apiospora saccharicola</name>
    <dbReference type="NCBI Taxonomy" id="335842"/>
    <lineage>
        <taxon>Eukaryota</taxon>
        <taxon>Fungi</taxon>
        <taxon>Dikarya</taxon>
        <taxon>Ascomycota</taxon>
        <taxon>Pezizomycotina</taxon>
        <taxon>Sordariomycetes</taxon>
        <taxon>Xylariomycetidae</taxon>
        <taxon>Amphisphaeriales</taxon>
        <taxon>Apiosporaceae</taxon>
        <taxon>Apiospora</taxon>
    </lineage>
</organism>
<dbReference type="EMBL" id="JAQQWM010000004">
    <property type="protein sequence ID" value="KAK8067817.1"/>
    <property type="molecule type" value="Genomic_DNA"/>
</dbReference>
<proteinExistence type="predicted"/>
<sequence length="350" mass="39514">MDRLPPELKIPIMQQVMEESPPGIAGVLAAVSREWQALIEPTSLYRLMMNQERLIQTRKTLTLVRQSYVRYFIFIATLPTYDPEDPETETERRQNNEVFSDAVVGLLGFLSPWISGAVKGFGSTGIILVLGAACPTDEGRLDPRLFIRRKDIRDDPELHDWVVDLDPRLCPAEAPDEISVALAALSMRMETVCLEGVIGQEFWSALAPEEEEEEELESEEGPKDGDNEATFRPRPHHRTSCRLRELAVFVHSHTPQGVFLLRYDPKLDSDVVKRDQPGKHGRMKNQPPLEIDPDWEAAVDAARRRLPGMDISAGNNEIRYPASLTYPNGPGCGAFTRTTKYVDEDGMKRY</sequence>